<accession>A0A841RRA9</accession>
<gene>
    <name evidence="2" type="ORF">GGQ92_002286</name>
</gene>
<name>A0A841RRA9_9BACI</name>
<dbReference type="RefSeq" id="WP_184248713.1">
    <property type="nucleotide sequence ID" value="NZ_BAAACU010000029.1"/>
</dbReference>
<feature type="chain" id="PRO_5038940909" evidence="1">
    <location>
        <begin position="24"/>
        <end position="449"/>
    </location>
</feature>
<evidence type="ECO:0000256" key="1">
    <source>
        <dbReference type="SAM" id="SignalP"/>
    </source>
</evidence>
<dbReference type="PROSITE" id="PS51257">
    <property type="entry name" value="PROKAR_LIPOPROTEIN"/>
    <property type="match status" value="1"/>
</dbReference>
<proteinExistence type="predicted"/>
<evidence type="ECO:0000313" key="2">
    <source>
        <dbReference type="EMBL" id="MBB6513474.1"/>
    </source>
</evidence>
<keyword evidence="1" id="KW-0732">Signal</keyword>
<dbReference type="EMBL" id="JACHON010000012">
    <property type="protein sequence ID" value="MBB6513474.1"/>
    <property type="molecule type" value="Genomic_DNA"/>
</dbReference>
<organism evidence="2 3">
    <name type="scientific">Gracilibacillus halotolerans</name>
    <dbReference type="NCBI Taxonomy" id="74386"/>
    <lineage>
        <taxon>Bacteria</taxon>
        <taxon>Bacillati</taxon>
        <taxon>Bacillota</taxon>
        <taxon>Bacilli</taxon>
        <taxon>Bacillales</taxon>
        <taxon>Bacillaceae</taxon>
        <taxon>Gracilibacillus</taxon>
    </lineage>
</organism>
<dbReference type="Proteomes" id="UP000572212">
    <property type="component" value="Unassembled WGS sequence"/>
</dbReference>
<protein>
    <submittedName>
        <fullName evidence="2">Uncharacterized protein</fullName>
    </submittedName>
</protein>
<keyword evidence="3" id="KW-1185">Reference proteome</keyword>
<evidence type="ECO:0000313" key="3">
    <source>
        <dbReference type="Proteomes" id="UP000572212"/>
    </source>
</evidence>
<sequence>MKKKTWYLITVTLFLIAACGTTNEPTSIENTVSKDVVEDDINEEKDNTNSSIPSNYDIQQIILETNNKQEMDVIDFAINDFSLDKIDVTLEERRNENGEFIILDVQYQLTREDNNWVVADIIESEPNVAIRRQVSDTINEQFFNGELKPHTDEISLVNFFDTDIPQVLTIQLENEKSVVRVFNLNEETKNWNKIYEDDSHDTYGGPNSLMVFDSAPLVEDSMNEQAIIGFQHGGSAISLYFHILSENNGEIDTIFDGMDLGARGIVGIENQDIVITDYDFDFDKDIELARFRINQNGELIYGDYMWGFPVREEASTTYTNDRFGFSINLPESFAQKFIVRETTPEWFTRDLTNVPVTMYAFGMGNNGEFVGNIFWLAVFEGNQSEIDPSLLEGPFHQTIGSNNNLTLVAIFPGEMDERLYQEPHLDLGNEFGELASDALTSLPGSVQFK</sequence>
<dbReference type="AlphaFoldDB" id="A0A841RRA9"/>
<reference evidence="2 3" key="1">
    <citation type="submission" date="2020-08" db="EMBL/GenBank/DDBJ databases">
        <title>Genomic Encyclopedia of Type Strains, Phase IV (KMG-IV): sequencing the most valuable type-strain genomes for metagenomic binning, comparative biology and taxonomic classification.</title>
        <authorList>
            <person name="Goeker M."/>
        </authorList>
    </citation>
    <scope>NUCLEOTIDE SEQUENCE [LARGE SCALE GENOMIC DNA]</scope>
    <source>
        <strain evidence="2 3">DSM 11805</strain>
    </source>
</reference>
<comment type="caution">
    <text evidence="2">The sequence shown here is derived from an EMBL/GenBank/DDBJ whole genome shotgun (WGS) entry which is preliminary data.</text>
</comment>
<feature type="signal peptide" evidence="1">
    <location>
        <begin position="1"/>
        <end position="23"/>
    </location>
</feature>